<dbReference type="EMBL" id="KR815464">
    <property type="protein sequence ID" value="ALR71250.1"/>
    <property type="molecule type" value="Genomic_DNA"/>
</dbReference>
<proteinExistence type="predicted"/>
<dbReference type="EMBL" id="KR815466">
    <property type="protein sequence ID" value="ALR71564.1"/>
    <property type="molecule type" value="Genomic_DNA"/>
</dbReference>
<protein>
    <submittedName>
        <fullName evidence="2">p22.2</fullName>
    </submittedName>
</protein>
<evidence type="ECO:0000313" key="1">
    <source>
        <dbReference type="EMBL" id="ALR69993.1"/>
    </source>
</evidence>
<evidence type="ECO:0000313" key="5">
    <source>
        <dbReference type="EMBL" id="ALR71408.1"/>
    </source>
</evidence>
<dbReference type="RefSeq" id="YP_009316045.1">
    <property type="nucleotide sequence ID" value="NC_031761.1"/>
</dbReference>
<name>A0A0S3IW33_9ABAC</name>
<evidence type="ECO:0000313" key="7">
    <source>
        <dbReference type="Proteomes" id="UP000201478"/>
    </source>
</evidence>
<dbReference type="EMBL" id="KR815458">
    <property type="protein sequence ID" value="ALR70307.1"/>
    <property type="molecule type" value="Genomic_DNA"/>
</dbReference>
<evidence type="ECO:0000313" key="4">
    <source>
        <dbReference type="EMBL" id="ALR71250.1"/>
    </source>
</evidence>
<dbReference type="EMBL" id="KR815463">
    <property type="protein sequence ID" value="ALR71092.1"/>
    <property type="molecule type" value="Genomic_DNA"/>
</dbReference>
<dbReference type="EMBL" id="KR815465">
    <property type="protein sequence ID" value="ALR71408.1"/>
    <property type="molecule type" value="Genomic_DNA"/>
</dbReference>
<gene>
    <name evidence="2" type="ORF">AGNV_028</name>
</gene>
<dbReference type="EMBL" id="KR815456">
    <property type="protein sequence ID" value="ALR69993.1"/>
    <property type="molecule type" value="Genomic_DNA"/>
</dbReference>
<dbReference type="KEGG" id="vg:30144284"/>
<evidence type="ECO:0000313" key="2">
    <source>
        <dbReference type="EMBL" id="ALR70307.1"/>
    </source>
</evidence>
<sequence>MKTPTVIVYYDGDEQDYVQMTCDRSNGVVKMELTYNKQMGSDHVLKVYVRTGQRTLNAFSFGEKTIRLIDYNPTFDGFYDSATRQTKQFRLGVFNTIKQLVQHDEQQLRKLADQVPELNIVIKEWVDEAPPPRYVTDGPRKGCLQTDGGRVQRDGVEMDGCDESFTDSCKPVGYETNVRNKNKYVDAKGKEGPVLAEIKIKFVSKLFINVV</sequence>
<evidence type="ECO:0000313" key="3">
    <source>
        <dbReference type="EMBL" id="ALR71092.1"/>
    </source>
</evidence>
<accession>A0A0S3IW33</accession>
<dbReference type="Proteomes" id="UP000201478">
    <property type="component" value="Segment"/>
</dbReference>
<dbReference type="GeneID" id="30144284"/>
<evidence type="ECO:0000313" key="6">
    <source>
        <dbReference type="EMBL" id="ALR71564.1"/>
    </source>
</evidence>
<organism evidence="2">
    <name type="scientific">Anticarsia gemmatalis multiple nucleopolyhedrovirus</name>
    <dbReference type="NCBI Taxonomy" id="268591"/>
    <lineage>
        <taxon>Viruses</taxon>
        <taxon>Viruses incertae sedis</taxon>
        <taxon>Naldaviricetes</taxon>
        <taxon>Lefavirales</taxon>
        <taxon>Baculoviridae</taxon>
        <taxon>Alphabaculovirus</taxon>
        <taxon>Alphabaculovirus angemmatalis</taxon>
    </lineage>
</organism>
<reference evidence="2 7" key="1">
    <citation type="journal article" date="2015" name="Genome Biol. Evol.">
        <title>The Pangenome of the Anticarsia gemmatalis Multiple Nucleopolyhedrovirus (AgMNPV).</title>
        <authorList>
            <person name="Brito A.F."/>
            <person name="Braconi C.T."/>
            <person name="Weidmann M."/>
            <person name="Dilcher M."/>
            <person name="Alves J.M."/>
            <person name="Gruber A."/>
            <person name="Zanotto P.M."/>
        </authorList>
    </citation>
    <scope>NUCLEOTIDE SEQUENCE</scope>
    <source>
        <strain evidence="1">AgMNPV-27</strain>
        <strain evidence="2">AgMNPV-29</strain>
        <strain evidence="3">AgMNPV-34</strain>
        <strain evidence="4">AgMNPV-35</strain>
        <strain evidence="5">AgMNPV-36</strain>
        <strain evidence="6">AgMNPV-37</strain>
    </source>
</reference>